<dbReference type="GO" id="GO:0005634">
    <property type="term" value="C:nucleus"/>
    <property type="evidence" value="ECO:0007669"/>
    <property type="project" value="TreeGrafter"/>
</dbReference>
<feature type="region of interest" description="Disordered" evidence="2">
    <location>
        <begin position="3166"/>
        <end position="3208"/>
    </location>
</feature>
<dbReference type="Pfam" id="PF20206">
    <property type="entry name" value="Tra1_ring"/>
    <property type="match status" value="1"/>
</dbReference>
<dbReference type="OrthoDB" id="5570127at2759"/>
<feature type="compositionally biased region" description="Polar residues" evidence="2">
    <location>
        <begin position="3190"/>
        <end position="3205"/>
    </location>
</feature>
<dbReference type="SUPFAM" id="SSF48371">
    <property type="entry name" value="ARM repeat"/>
    <property type="match status" value="3"/>
</dbReference>
<dbReference type="GO" id="GO:0006355">
    <property type="term" value="P:regulation of DNA-templated transcription"/>
    <property type="evidence" value="ECO:0007669"/>
    <property type="project" value="TreeGrafter"/>
</dbReference>
<dbReference type="Pfam" id="PF20175">
    <property type="entry name" value="Tra1_central"/>
    <property type="match status" value="1"/>
</dbReference>
<dbReference type="Proteomes" id="UP000549394">
    <property type="component" value="Unassembled WGS sequence"/>
</dbReference>
<dbReference type="InterPro" id="IPR003151">
    <property type="entry name" value="PIK-rel_kinase_FAT"/>
</dbReference>
<evidence type="ECO:0000313" key="6">
    <source>
        <dbReference type="EMBL" id="CAD5112412.1"/>
    </source>
</evidence>
<dbReference type="GO" id="GO:0006281">
    <property type="term" value="P:DNA repair"/>
    <property type="evidence" value="ECO:0007669"/>
    <property type="project" value="TreeGrafter"/>
</dbReference>
<name>A0A7I8VD21_9ANNE</name>
<dbReference type="SMART" id="SM01343">
    <property type="entry name" value="FATC"/>
    <property type="match status" value="1"/>
</dbReference>
<dbReference type="InterPro" id="IPR014009">
    <property type="entry name" value="PIK_FAT"/>
</dbReference>
<dbReference type="PROSITE" id="PS50290">
    <property type="entry name" value="PI3_4_KINASE_3"/>
    <property type="match status" value="1"/>
</dbReference>
<dbReference type="Pfam" id="PF02259">
    <property type="entry name" value="FAT"/>
    <property type="match status" value="1"/>
</dbReference>
<dbReference type="InterPro" id="IPR046805">
    <property type="entry name" value="Tra1_ring"/>
</dbReference>
<feature type="domain" description="FAT" evidence="4">
    <location>
        <begin position="2580"/>
        <end position="3157"/>
    </location>
</feature>
<accession>A0A7I8VD21</accession>
<dbReference type="GO" id="GO:0035267">
    <property type="term" value="C:NuA4 histone acetyltransferase complex"/>
    <property type="evidence" value="ECO:0007669"/>
    <property type="project" value="TreeGrafter"/>
</dbReference>
<gene>
    <name evidence="6" type="ORF">DGYR_LOCUS1559</name>
</gene>
<dbReference type="SMART" id="SM00146">
    <property type="entry name" value="PI3Kc"/>
    <property type="match status" value="1"/>
</dbReference>
<sequence>MAAHLAQTSDACRQYLLLVGDSSVQVEKRAKAASELADHIEQVASYTSFSVLINDFLRVFTSIMKEIEPNFISENPYQLLRKHMLECIHRIPANEIVRPLVKNILNSMFQLIDIDNEENVLICLRIIIEMHKQYRPQISQEIHRFLILVKRIYEDVQKPINLGKIFEPQTSLRIKDIADVDIPTLLNETYTSVTVHYEKRDGTGTATSVVLPRATMSLKVMAELPIIVVLMYQLYKQNVLNEVSDFIPLIMKTILLQPTPAQRSNANFNKEIFCDFVAAQIKTLSFIAFIIRFYQEIINQHHEPLMKGMIILFQTCPPEVAHLRKELLIAARHILATDLRKHFVPIIDKLFDENLLIGAGWTAHDSLRPLAYSTLADLVHHVRNQLKFNDLCLAVNLFSKNIMDDTLPCSIQTMSCKLLLNLVECIRSNSETENKEGRDLLMRMLEVFVIKFKSITELQLPILLDKCKTDSKKKDTKEAVVKPSSSDGDNNNEAKTADEKSPLPDFSKEKDVEKVIPGVPSSPNYLVSECRALVKTLICGVKTITWGTTTCRTAQLDAASVQSKRLTPKETLVFVRLVKYGLSALDIYTINVTPTGLHVIRPASLQTCRTKEEKEVLEHFGGVFTMMYPQTFKEIFVNTIEFMVDRMQSNYSIQVVANSFLANVQTSATFATILVDFLLTRLPDMGSNSDRSALYLKLFKLVFGSVSLFSQENEPMLKPHLHSIVNQSMELAMTGKDPYNYFLLLRALFRSIGGGSHDHLYQEFLPLLPNLLQGLNGLQSGPHKQHMKDLFVELCLTVPVRLSSLLPYLPMLMDPLVSALNGSPTLVSQGLRTLELCVDNLQPDFLYEHIQPVRAELMQALWTTLRNPSDQIAHIAFRVLGKFGGANRKMLSEPQKLNYLDRSCGAPTMSILLEDLKSPISLPVEMIIDTAYNSLKHSSTDEYIKSEALDVIKCYLIASTNLDDDVPTVTKILEHQSFKIGPIISLSSSTLYKTTDPSIRKTHEKALLSLFIASSVKSLENNVLPFLHGIIRQYVMIACCHQSGPFPLMNDKLSKLNGLDPHILVDSICSVLGHEDSELEEAGIVGLKLIVKTATVVMTDIERACQLPFFEYLCEKITELCYERAWYSKMGGCIGIKFAIVNFSLNWVLEHQYQLLKALLFVLMDLTGEVSSGAVDQAKENIKLLLKHCAQKISSDKESLLDLQKKSTSDVTHELMRQVTSPNTLVREQSVESLKYVAEIMDVPLSELIMPHKDVLQDMLPPKKHLLRHQPINAQIGIMEGNTFCAALDERFSLTVNTIVEHKIYFDELLSICETEDAMLQKFPCYKSASSLAPLRCSAMRALACCHHIEEKRQTIFKIFFIGLKSEKKEIQDTAVACLQKFLSKCPIENLNVESNLNGLLDEINGKEACALKFMNNLKSLAKIIPEVFKENHVNNLLEQFVTWMETAPSKQNQKAEGFINCDHVRICVAVIDILHLLPAASSKCVEKLVHTVMKCEKEILTECASPFRKSLRTFLLRYPNETVDFFLSDSLIVQEKYVRFFINLIEHPDSIKLRSYLEVQDKKLKNLCKSVSHGSSELSDTTKNLLQFVGIKIVRILAVKNDSWLSQQVGVVSALLTVWVSASFQEKHQHVDSIDYEQWEEPQLLVECLILYFQSFPKKLELLFQTLKCFVHRYATSMQFVKVFLAKTVVETYSVQWKREAFFKFVEIFHNPDWNQDLKANILKHVLLPSFAHAFEKGQDMLIEAPDSNGEEDSENNIVHCFIAKIIDPDKPTTCDSIRILVLQFASLLVEYASHHIHDGTSSNKKDGKEGNKLRRLMTYAWPCLLTKTCVDPSTRYHGHLLLCHIIAKFAIHKRIVLQVFHSLLKSYGVEARNVVKQALNVVVPTLPNRMEDSNVSMLVFWTRKIIVEEGHCAAHLTHILQLIVRHFKVFYTVRSGLIMYMNTSIQRLAFTPSSNMDNRKLAVEVCEVLIKWEIMRIKEEEESKNSGDGIVDAKRARRLVDNKPMERYACDSVVNSLMKIACQVNEASSTGQAGELLSKKCVQLIKLVLRSDVWPNVDLKLSWLDKLLQSVEANSPNYGNIMCGLELLTILTGFLKKQELLANLRIMQKGLTLCLRCSNTRVIRTLNIFLTKLMTIFPTEHTASTVASKHEELDPIYAAASKIVYEGLSNYDKVVERSQNSSPSQLFGTLMILKAACVQNPAFIDRLLSIFYRVLQRMAKEHLTPPTSDTNTASITCELLILSLDLVKNRVGCMGGEMRKSFIGTILTMLIEKSTDSKVIKAITKMVEDWVKSKQNLPMINQAPSVKEKVLLLVKLMSNIEKRFPEEKELQSQFLELVKFVYCDEDLRGTEITVKLEAAFMYGLRCPQHTIRQQFMTVFDSSISRSIEDRLMYILQSQSWESIGTHFWVKQCIQLLLVLTSKNNSFTSSNSLYSVPSITSILSLADKGEMTSFHTEEETHTKMETDANDEEFTISSMMKKQQEFYNLCQEMKMSQFASSLSELCHSNTNLSYHLWIDLFPRLYKVLPERIQTFLNQVMSQFLISPQHLPQKEVYPSAANCFLEAICKCLPHVSLKPSIIKYLGKSHNLWHRSVLMLEQLAIDGSSNNIRRQQTEYEFEVGMSTGQNEVFDCLCELYSLLREEDMVVGIWSKRAKYPETVQALAYEQHGHFEHAQTSFESCMNKARQEHNTQNCSLQQCPEYNLWIQHWIRCAKELNQWEQLLEFCNVKGQVNPELAMECAWHVPNWIIMKDAITQVDGNCAKEMNWKVNLYKGYVHVCTPEDQPFQPAQQVDKFVDACGNNVIREWRRLPHIVSHIHVQYLQASQQVMELYEASQIHQNLQANAATTRSGAALHDMKAIVKTWRNRLPMISDDLSHWSDIFTWRHHHYQYIVNHYNAQAQQDTSQSSNAMLGVHASAQAIIHFGKIARKHSQTNVCLDQLSRIHTIASVPIVDCFNKIRQQVKCYLQMSSVLGKNELQEGLEVIESTNLKYFTKEMTAEFYALKGMFLAQIGRSEDANKAFSAAVQMHDFLVKAWALWGDYLEALFTRDRNIQVGVSAITCFLHACRHQNESKSRKYLAKVLWLLTFDEAEKQTLSEAVERYNVGVPPIQWLTWIPQLLTCLIRNEGKLMLNLLTQVGRMYPQAVYFPIRTLYLTLKLEQRERAAKTSAPQTPTTPQTPNPLSTQQPITPQSAEPNGGQTAQSGAPIRATPSMWRCSKIMHSQRESHPSILSSLEGIVDQFVWFRERWHEEVLRQLRQALAKCYTLAFESRQVVSEASISPHTRNFIKKIVSTFGTGLEQANTPVSNPGSAASESLARRAQLSRQDPVFQRMKLQFTTDFDFSQPSCTKLHTVMNKLKKWIKILEAKTVSLPKSHLIEEKCRFLSNFSTSTAEVELPGEFLLPKASHSHYYVRIARFMPTVQIVDKYGTAARRIYIRGQNGKIYPYLVVSDRMMTESRREERVLQLLRMLNHFLYKQKETCRRLLNFTVPRVVAVSPHTQLIEDNLSSISLSHVYKQLCMKRGVEADLPIVRYYERVATVQARGNSASHQVLREILKEVQNNTVPKTLLKEWALEILPNATEFWTFRKNLTLQLALAGLAEFVLHLTRTNIDMMYVHQDSGFLSISYFKFDVDDQSGDLHSNRPVPFRLTPNIAELLAPTGVNGPLAAAMLAAARCFVQPQYKFSALLKAILRDEYITWHKKQQDERNPGAQPVDMEGEVLIQMVQKATSAITTRLQSLASLDGADSKVSTLVAAANSLDNLCRMDPAWHPWL</sequence>
<dbReference type="SUPFAM" id="SSF56112">
    <property type="entry name" value="Protein kinase-like (PK-like)"/>
    <property type="match status" value="1"/>
</dbReference>
<reference evidence="6 7" key="1">
    <citation type="submission" date="2020-08" db="EMBL/GenBank/DDBJ databases">
        <authorList>
            <person name="Hejnol A."/>
        </authorList>
    </citation>
    <scope>NUCLEOTIDE SEQUENCE [LARGE SCALE GENOMIC DNA]</scope>
</reference>
<dbReference type="InterPro" id="IPR003152">
    <property type="entry name" value="FATC_dom"/>
</dbReference>
<evidence type="ECO:0000313" key="7">
    <source>
        <dbReference type="Proteomes" id="UP000549394"/>
    </source>
</evidence>
<organism evidence="6 7">
    <name type="scientific">Dimorphilus gyrociliatus</name>
    <dbReference type="NCBI Taxonomy" id="2664684"/>
    <lineage>
        <taxon>Eukaryota</taxon>
        <taxon>Metazoa</taxon>
        <taxon>Spiralia</taxon>
        <taxon>Lophotrochozoa</taxon>
        <taxon>Annelida</taxon>
        <taxon>Polychaeta</taxon>
        <taxon>Polychaeta incertae sedis</taxon>
        <taxon>Dinophilidae</taxon>
        <taxon>Dimorphilus</taxon>
    </lineage>
</organism>
<dbReference type="PROSITE" id="PS51189">
    <property type="entry name" value="FAT"/>
    <property type="match status" value="1"/>
</dbReference>
<dbReference type="PROSITE" id="PS51190">
    <property type="entry name" value="FATC"/>
    <property type="match status" value="1"/>
</dbReference>
<dbReference type="GO" id="GO:0000124">
    <property type="term" value="C:SAGA complex"/>
    <property type="evidence" value="ECO:0007669"/>
    <property type="project" value="TreeGrafter"/>
</dbReference>
<keyword evidence="7" id="KW-1185">Reference proteome</keyword>
<evidence type="ECO:0000259" key="5">
    <source>
        <dbReference type="PROSITE" id="PS51190"/>
    </source>
</evidence>
<feature type="region of interest" description="Disordered" evidence="2">
    <location>
        <begin position="475"/>
        <end position="505"/>
    </location>
</feature>
<dbReference type="InterPro" id="IPR000403">
    <property type="entry name" value="PI3/4_kinase_cat_dom"/>
</dbReference>
<dbReference type="Pfam" id="PF00454">
    <property type="entry name" value="PI3_PI4_kinase"/>
    <property type="match status" value="1"/>
</dbReference>
<dbReference type="InterPro" id="IPR011009">
    <property type="entry name" value="Kinase-like_dom_sf"/>
</dbReference>
<evidence type="ECO:0000259" key="3">
    <source>
        <dbReference type="PROSITE" id="PS50290"/>
    </source>
</evidence>
<evidence type="ECO:0000256" key="1">
    <source>
        <dbReference type="ARBA" id="ARBA00007234"/>
    </source>
</evidence>
<dbReference type="CDD" id="cd05163">
    <property type="entry name" value="PIKK_TRRAP"/>
    <property type="match status" value="1"/>
</dbReference>
<evidence type="ECO:0000259" key="4">
    <source>
        <dbReference type="PROSITE" id="PS51189"/>
    </source>
</evidence>
<feature type="domain" description="FATC" evidence="5">
    <location>
        <begin position="3743"/>
        <end position="3775"/>
    </location>
</feature>
<comment type="similarity">
    <text evidence="1">Belongs to the PI3/PI4-kinase family. TRA1 subfamily.</text>
</comment>
<feature type="compositionally biased region" description="Polar residues" evidence="2">
    <location>
        <begin position="483"/>
        <end position="494"/>
    </location>
</feature>
<feature type="compositionally biased region" description="Low complexity" evidence="2">
    <location>
        <begin position="3169"/>
        <end position="3189"/>
    </location>
</feature>
<dbReference type="EMBL" id="CAJFCJ010000002">
    <property type="protein sequence ID" value="CAD5112412.1"/>
    <property type="molecule type" value="Genomic_DNA"/>
</dbReference>
<dbReference type="PANTHER" id="PTHR11139:SF1">
    <property type="entry name" value="TRANSFORMATION_TRANSCRIPTION DOMAIN-ASSOCIATED PROTEIN"/>
    <property type="match status" value="1"/>
</dbReference>
<dbReference type="InterPro" id="IPR016024">
    <property type="entry name" value="ARM-type_fold"/>
</dbReference>
<feature type="domain" description="PI3K/PI4K catalytic" evidence="3">
    <location>
        <begin position="3420"/>
        <end position="3739"/>
    </location>
</feature>
<dbReference type="InterPro" id="IPR050517">
    <property type="entry name" value="DDR_Repair_Kinase"/>
</dbReference>
<comment type="caution">
    <text evidence="6">The sequence shown here is derived from an EMBL/GenBank/DDBJ whole genome shotgun (WGS) entry which is preliminary data.</text>
</comment>
<dbReference type="InterPro" id="IPR046807">
    <property type="entry name" value="Tra1_central"/>
</dbReference>
<dbReference type="PANTHER" id="PTHR11139">
    <property type="entry name" value="ATAXIA TELANGIECTASIA MUTATED ATM -RELATED"/>
    <property type="match status" value="1"/>
</dbReference>
<protein>
    <submittedName>
        <fullName evidence="6">DgyrCDS1637</fullName>
    </submittedName>
</protein>
<proteinExistence type="inferred from homology"/>
<feature type="compositionally biased region" description="Basic and acidic residues" evidence="2">
    <location>
        <begin position="495"/>
        <end position="505"/>
    </location>
</feature>
<evidence type="ECO:0000256" key="2">
    <source>
        <dbReference type="SAM" id="MobiDB-lite"/>
    </source>
</evidence>